<dbReference type="PANTHER" id="PTHR44119:SF4">
    <property type="entry name" value="AEROBIC COBALTOCHELATASE SUBUNIT COBN"/>
    <property type="match status" value="1"/>
</dbReference>
<feature type="domain" description="CobN/magnesium chelatase" evidence="2">
    <location>
        <begin position="398"/>
        <end position="878"/>
    </location>
</feature>
<feature type="region of interest" description="Disordered" evidence="1">
    <location>
        <begin position="193"/>
        <end position="395"/>
    </location>
</feature>
<evidence type="ECO:0000256" key="1">
    <source>
        <dbReference type="SAM" id="MobiDB-lite"/>
    </source>
</evidence>
<keyword evidence="4" id="KW-1185">Reference proteome</keyword>
<dbReference type="EMBL" id="JBHRSK010000010">
    <property type="protein sequence ID" value="MFC2969097.1"/>
    <property type="molecule type" value="Genomic_DNA"/>
</dbReference>
<dbReference type="InterPro" id="IPR003672">
    <property type="entry name" value="CobN/Mg_chltase"/>
</dbReference>
<dbReference type="Proteomes" id="UP001595443">
    <property type="component" value="Unassembled WGS sequence"/>
</dbReference>
<accession>A0ABV7AJD0</accession>
<name>A0ABV7AJD0_9RHOB</name>
<sequence>MHIVYRESRGLEETALPQDLGQSPAELVALSFSDSDLGAFAAGWHRAREGRAPLPTLRLANLAALQHPLSVDVYAEQTLAGARAVLVRLIGGESYWPYGLATLQDMARRQGMALAVLPADGRPDPRLDALSTLPVSTLRRLQALCDAGGAVAAQAALAQLALAGGLYAPPVAGAKTVPEAGYYRPGTGVVPPPEAPVPGGSPLAPVPGGSPLAPVPGGSPLAPVPGDRPLAPVPGDRPLAPVPGDRPLAPVPGDRPLAPVPGDRPLAPVPGDRPLAPVPGDRPLAPVPGDRPLAPVPGDRPLAPVPGDRPLAPVPGDRPLAPVPGDRPLAPVPGDRPLAPVPGDRPLAPVPGDRPLAPVPGDRPLAPVPGDRPLAPVPGDRPLAPVPGDRPLAPVPGDRPLALVTFYRAYLTAADTAPVDALIAALAARGFEAIGLFAPSLKAPGAAAWLRSEIARLAPATVVNATAFSACGGDGTPSPLDAAGGPVFQVALSTAERGQWAESERGLSPADLAMHVVLPEVDGRLFAGVASFKSPEARDPDLEFARRIHAAEPGRIGAIADRVAAWNRLATLPAANKRIALVLSTYPGRDDQIAHAVGLDALASAAAILDTLAAGGHDTPPAGALADRLLAETVDWPLAAYRAALAGLPAALRDALAAAWGAPEEDPAVRDGAFRFAALRSGKALIALQPERGETAGREDAYHDLARPPRHGYVAFYLWLRDRTDALIHIGAHGTLEWLPGKAVALSDSCWPEALTGALPVIYPFIVNDPGEAAQAKRRIGALTLGHLPPPLAETRLPSGLSHLEHLLDEYSTADGLDPARRDRLIGAIRAEAQGRGIEADLDIPAEAGAAEAIPRIDRFVCDLKESQFAEGLHVFGRGDCGAAERAGLAAALAGRFVPAGPSGSPFRGRADVLPTGRNLFTTDPRAVPTRAAHAQGIKLAEELLRRHLQDHGDWPRGLVVDLWGSATMRTAGEEFAMALHLAGLAPRWDEGSERVNGVEVIPLAQLGRPRIDVTLRVSGLFRDVFPGLAGLFETGAEALARRDEAGADNPYRHRSPRVFGPKPGRYGLAMETGEMDADARAAAGEAWLAASSHAIGAGGDSTPARAALEERLGAADAFVHLQDLPETDLLMAADYAAHEAGFAAAMARLGHRPPALYHLDATRPDSPRARTLAEEVARTVRARAANPDWVDSMTAHGFRGAAEIAATLDHLAAFAHLAGGVGPHLFDLYYEATLGRDEVTGFMECENPRALAALRDRFRQLDAAGLWQSRRNSTRAGLETGA</sequence>
<protein>
    <submittedName>
        <fullName evidence="3">Cobaltochelatase subunit CobN</fullName>
        <ecNumber evidence="3">6.6.1.2</ecNumber>
    </submittedName>
</protein>
<reference evidence="4" key="1">
    <citation type="journal article" date="2019" name="Int. J. Syst. Evol. Microbiol.">
        <title>The Global Catalogue of Microorganisms (GCM) 10K type strain sequencing project: providing services to taxonomists for standard genome sequencing and annotation.</title>
        <authorList>
            <consortium name="The Broad Institute Genomics Platform"/>
            <consortium name="The Broad Institute Genome Sequencing Center for Infectious Disease"/>
            <person name="Wu L."/>
            <person name="Ma J."/>
        </authorList>
    </citation>
    <scope>NUCLEOTIDE SEQUENCE [LARGE SCALE GENOMIC DNA]</scope>
    <source>
        <strain evidence="4">KCTC 62192</strain>
    </source>
</reference>
<dbReference type="Pfam" id="PF02514">
    <property type="entry name" value="CobN-Mg_chel"/>
    <property type="match status" value="2"/>
</dbReference>
<dbReference type="EC" id="6.6.1.2" evidence="3"/>
<evidence type="ECO:0000313" key="3">
    <source>
        <dbReference type="EMBL" id="MFC2969097.1"/>
    </source>
</evidence>
<evidence type="ECO:0000259" key="2">
    <source>
        <dbReference type="Pfam" id="PF02514"/>
    </source>
</evidence>
<dbReference type="GO" id="GO:0051116">
    <property type="term" value="F:cobaltochelatase activity"/>
    <property type="evidence" value="ECO:0007669"/>
    <property type="project" value="UniProtKB-EC"/>
</dbReference>
<gene>
    <name evidence="3" type="primary">cobN</name>
    <name evidence="3" type="ORF">ACFOES_13410</name>
</gene>
<dbReference type="PANTHER" id="PTHR44119">
    <property type="entry name" value="MAGNESIUM-CHELATASE SUBUNIT CHLH, CHLOROPLASTIC"/>
    <property type="match status" value="1"/>
</dbReference>
<feature type="domain" description="CobN/magnesium chelatase" evidence="2">
    <location>
        <begin position="884"/>
        <end position="1273"/>
    </location>
</feature>
<evidence type="ECO:0000313" key="4">
    <source>
        <dbReference type="Proteomes" id="UP001595443"/>
    </source>
</evidence>
<organism evidence="3 4">
    <name type="scientific">Acidimangrovimonas pyrenivorans</name>
    <dbReference type="NCBI Taxonomy" id="2030798"/>
    <lineage>
        <taxon>Bacteria</taxon>
        <taxon>Pseudomonadati</taxon>
        <taxon>Pseudomonadota</taxon>
        <taxon>Alphaproteobacteria</taxon>
        <taxon>Rhodobacterales</taxon>
        <taxon>Paracoccaceae</taxon>
        <taxon>Acidimangrovimonas</taxon>
    </lineage>
</organism>
<comment type="caution">
    <text evidence="3">The sequence shown here is derived from an EMBL/GenBank/DDBJ whole genome shotgun (WGS) entry which is preliminary data.</text>
</comment>
<proteinExistence type="predicted"/>
<dbReference type="CDD" id="cd10150">
    <property type="entry name" value="CobN_like"/>
    <property type="match status" value="1"/>
</dbReference>
<dbReference type="NCBIfam" id="NF008973">
    <property type="entry name" value="PRK12321.1"/>
    <property type="match status" value="1"/>
</dbReference>
<keyword evidence="3" id="KW-0436">Ligase</keyword>
<dbReference type="RefSeq" id="WP_377833803.1">
    <property type="nucleotide sequence ID" value="NZ_JBHRSK010000010.1"/>
</dbReference>